<dbReference type="EMBL" id="JBHTMK010000055">
    <property type="protein sequence ID" value="MFD1372342.1"/>
    <property type="molecule type" value="Genomic_DNA"/>
</dbReference>
<organism evidence="1 2">
    <name type="scientific">Actinoplanes sichuanensis</name>
    <dbReference type="NCBI Taxonomy" id="512349"/>
    <lineage>
        <taxon>Bacteria</taxon>
        <taxon>Bacillati</taxon>
        <taxon>Actinomycetota</taxon>
        <taxon>Actinomycetes</taxon>
        <taxon>Micromonosporales</taxon>
        <taxon>Micromonosporaceae</taxon>
        <taxon>Actinoplanes</taxon>
    </lineage>
</organism>
<dbReference type="Proteomes" id="UP001597183">
    <property type="component" value="Unassembled WGS sequence"/>
</dbReference>
<dbReference type="InterPro" id="IPR012334">
    <property type="entry name" value="Pectin_lyas_fold"/>
</dbReference>
<proteinExistence type="predicted"/>
<comment type="caution">
    <text evidence="1">The sequence shown here is derived from an EMBL/GenBank/DDBJ whole genome shotgun (WGS) entry which is preliminary data.</text>
</comment>
<dbReference type="InterPro" id="IPR011050">
    <property type="entry name" value="Pectin_lyase_fold/virulence"/>
</dbReference>
<name>A0ABW4AQP7_9ACTN</name>
<keyword evidence="2" id="KW-1185">Reference proteome</keyword>
<dbReference type="RefSeq" id="WP_317796225.1">
    <property type="nucleotide sequence ID" value="NZ_AP028461.1"/>
</dbReference>
<dbReference type="Gene3D" id="2.60.120.260">
    <property type="entry name" value="Galactose-binding domain-like"/>
    <property type="match status" value="1"/>
</dbReference>
<evidence type="ECO:0000313" key="1">
    <source>
        <dbReference type="EMBL" id="MFD1372342.1"/>
    </source>
</evidence>
<gene>
    <name evidence="1" type="ORF">ACFQ5G_44060</name>
</gene>
<dbReference type="SMART" id="SM00710">
    <property type="entry name" value="PbH1"/>
    <property type="match status" value="6"/>
</dbReference>
<accession>A0ABW4AQP7</accession>
<dbReference type="Gene3D" id="2.160.20.10">
    <property type="entry name" value="Single-stranded right-handed beta-helix, Pectin lyase-like"/>
    <property type="match status" value="1"/>
</dbReference>
<dbReference type="SUPFAM" id="SSF51126">
    <property type="entry name" value="Pectin lyase-like"/>
    <property type="match status" value="1"/>
</dbReference>
<dbReference type="InterPro" id="IPR006626">
    <property type="entry name" value="PbH1"/>
</dbReference>
<reference evidence="2" key="1">
    <citation type="journal article" date="2019" name="Int. J. Syst. Evol. Microbiol.">
        <title>The Global Catalogue of Microorganisms (GCM) 10K type strain sequencing project: providing services to taxonomists for standard genome sequencing and annotation.</title>
        <authorList>
            <consortium name="The Broad Institute Genomics Platform"/>
            <consortium name="The Broad Institute Genome Sequencing Center for Infectious Disease"/>
            <person name="Wu L."/>
            <person name="Ma J."/>
        </authorList>
    </citation>
    <scope>NUCLEOTIDE SEQUENCE [LARGE SCALE GENOMIC DNA]</scope>
    <source>
        <strain evidence="2">CCM 7526</strain>
    </source>
</reference>
<sequence length="747" mass="77131">MSLVTVPMLAAPARSGEEPPSGYSLAATVSPAPLTAGQCAADPNCVVAPAPVADSRVNHTALTDTIEAARVRTGLGADGSIGSGPVPVTVFLPAGEWLINRGLRLPPYVSLRGAGITATVLRMDPSIPANWLYSSIIRHNDVTSPGSTQLISDLTVNGNCRTGAGAAVPTALPARPGQDCDFRRLPGATTNMGGGVSAGDGWTVRQVRVTNVEYFKIWVYDAENVRLVDNRFDNWGGAESGDEDNIGGGQNENLIIEHNQFDRTIRGNGVDLTNALRPTIRNNSIFTDRAVAAARSVSDYGTIYLEGVPEASVTGNVLHGAHVVLQSNSGYEHVGANRDITNPRGSVVSGNRIVDSFDAGVTITYGDYSGQSHIVRPGGGNVVQGNTIVRPAESGVIVTGRADRLKTAPDTITGNLIENAGTGGSYEYNTGAGTFETSGIAVGIGDGDRIYGNTVVDRIDEKHRTPTTWFGVQLGGRSAPSTVRNTVLTGPNGAANVAIGVLGHLNRGLAVPVAPGSPAAAPGAVTWAESDPQAGVPIAGYRVFRDGRAVADLRTGSAVVPGNLMPAADFAAFTPVSGATVARYTGAGAVGTSSLALTATTAGTVAAAGRPVAVVAGRNYTAVASYQVLTGRGRRARTGVEFYNSKMVLVARLATANIGSVETRGNWITSSYTAVAPPGAAYAKVYVSVDDTLKGDVHLVDRIGLVSGTRTEQFADPGAPAGTTYHVVAYHQNGDFGAITEVRTVKP</sequence>
<protein>
    <submittedName>
        <fullName evidence="1">Right-handed parallel beta-helix repeat-containing protein</fullName>
    </submittedName>
</protein>
<evidence type="ECO:0000313" key="2">
    <source>
        <dbReference type="Proteomes" id="UP001597183"/>
    </source>
</evidence>